<protein>
    <submittedName>
        <fullName evidence="1">Uncharacterized protein</fullName>
    </submittedName>
</protein>
<evidence type="ECO:0000313" key="2">
    <source>
        <dbReference type="Proteomes" id="UP001302265"/>
    </source>
</evidence>
<gene>
    <name evidence="1" type="ORF">vir215_00025</name>
</gene>
<reference evidence="1 2" key="1">
    <citation type="journal article" date="2023" name="Nat. Microbiol.">
        <title>A compendium of viruses from methanogenic archaea reveals their diversity and adaptations to the gut environment.</title>
        <authorList>
            <person name="Medvedeva S."/>
            <person name="Borrel G."/>
            <person name="Krupovic M."/>
            <person name="Gribaldo S."/>
        </authorList>
    </citation>
    <scope>NUCLEOTIDE SEQUENCE [LARGE SCALE GENOMIC DNA]</scope>
</reference>
<sequence length="72" mass="8155">MSGFKLVFTLVTGETFSRSYNDYVKAMETARTVMNNPKSYTLKDVAGDVKESFIRNSAIIKIDVVKKGEEER</sequence>
<name>A0AA86XRL5_9CAUD</name>
<dbReference type="RefSeq" id="YP_011108880.1">
    <property type="nucleotide sequence ID" value="NC_092586.1"/>
</dbReference>
<dbReference type="GeneID" id="98835780"/>
<proteinExistence type="predicted"/>
<organism evidence="1 2">
    <name type="scientific">Caudoviricetes sp. vir215</name>
    <dbReference type="NCBI Taxonomy" id="3068354"/>
    <lineage>
        <taxon>Viruses</taxon>
        <taxon>Duplodnaviria</taxon>
        <taxon>Heunggongvirae</taxon>
        <taxon>Uroviricota</taxon>
        <taxon>Caudoviricetes</taxon>
    </lineage>
</organism>
<dbReference type="EMBL" id="BK063676">
    <property type="protein sequence ID" value="DBA35327.1"/>
    <property type="molecule type" value="Genomic_DNA"/>
</dbReference>
<evidence type="ECO:0000313" key="1">
    <source>
        <dbReference type="EMBL" id="DBA35327.1"/>
    </source>
</evidence>
<accession>A0AA86XRL5</accession>
<keyword evidence="2" id="KW-1185">Reference proteome</keyword>
<dbReference type="Proteomes" id="UP001302265">
    <property type="component" value="Segment"/>
</dbReference>